<dbReference type="CDD" id="cd00063">
    <property type="entry name" value="FN3"/>
    <property type="match status" value="2"/>
</dbReference>
<dbReference type="InterPro" id="IPR036179">
    <property type="entry name" value="Ig-like_dom_sf"/>
</dbReference>
<dbReference type="SUPFAM" id="SSF49265">
    <property type="entry name" value="Fibronectin type III"/>
    <property type="match status" value="1"/>
</dbReference>
<feature type="region of interest" description="Disordered" evidence="1">
    <location>
        <begin position="481"/>
        <end position="518"/>
    </location>
</feature>
<reference evidence="3" key="1">
    <citation type="submission" date="2020-04" db="EMBL/GenBank/DDBJ databases">
        <authorList>
            <person name="Alioto T."/>
            <person name="Alioto T."/>
            <person name="Gomez Garrido J."/>
        </authorList>
    </citation>
    <scope>NUCLEOTIDE SEQUENCE</scope>
    <source>
        <strain evidence="3">A484AB</strain>
    </source>
</reference>
<evidence type="ECO:0000313" key="4">
    <source>
        <dbReference type="Proteomes" id="UP001152795"/>
    </source>
</evidence>
<dbReference type="PANTHER" id="PTHR46957:SF3">
    <property type="entry name" value="CYTOKINE RECEPTOR"/>
    <property type="match status" value="1"/>
</dbReference>
<keyword evidence="2" id="KW-0472">Membrane</keyword>
<accession>A0A6S7LFH5</accession>
<sequence length="554" mass="62529">MKIEICGATWFPDKPTNLVVTNIKSRSAEISWVDPGNTGNKVLSRFWIKMKKENSLILNTTTDKVKKYKLDNLTPYTTYEITVAAGNQNGFGEEIITSFFTSEDAPSGPPLNIKSTSRSTSSFSFTWDAPEKEKQNGVIISYTACVSHSENGSCFRTYITSERKWLVSNLNVSTKYYVRVRASNKAGSSIYSGSEGFFTNGRAAEKATEVTSSTLTFSLEIPSKTFLYFYVVALKLKDDKEPTSSDSYENSELVTYAEARKSTNPKPYIAAVFTSSTDIKNMFILGDGKNTSDPTSRRRRSKTSDYYNGPLEPGTGYSVFQRIFTNEKNEYYSTNWTPASKTNEYTGGPRVLTNMSSGDIKAKEGDLVNLLCSAQGEPPITFSWEKDQKPLDSIVEIEKPHRSSFLVVTVKDQTNFGKYICHIRDRFQSNTHTISIQKDRGAEDGEKYLTEISIVLAIFVIILLVILAYFIYQNRRLKSSKANTENKSKDRNNSNDIYENPDKVKDDANYEQVENEQSTYTALKRTGTDENDDHLYSHLNEVHKDNLNQKETGF</sequence>
<dbReference type="GO" id="GO:0016020">
    <property type="term" value="C:membrane"/>
    <property type="evidence" value="ECO:0007669"/>
    <property type="project" value="UniProtKB-SubCell"/>
</dbReference>
<dbReference type="Proteomes" id="UP001152795">
    <property type="component" value="Unassembled WGS sequence"/>
</dbReference>
<evidence type="ECO:0000313" key="3">
    <source>
        <dbReference type="EMBL" id="CAB4036072.1"/>
    </source>
</evidence>
<dbReference type="InterPro" id="IPR013783">
    <property type="entry name" value="Ig-like_fold"/>
</dbReference>
<dbReference type="CDD" id="cd00096">
    <property type="entry name" value="Ig"/>
    <property type="match status" value="1"/>
</dbReference>
<organism evidence="3 4">
    <name type="scientific">Paramuricea clavata</name>
    <name type="common">Red gorgonian</name>
    <name type="synonym">Violescent sea-whip</name>
    <dbReference type="NCBI Taxonomy" id="317549"/>
    <lineage>
        <taxon>Eukaryota</taxon>
        <taxon>Metazoa</taxon>
        <taxon>Cnidaria</taxon>
        <taxon>Anthozoa</taxon>
        <taxon>Octocorallia</taxon>
        <taxon>Malacalcyonacea</taxon>
        <taxon>Plexauridae</taxon>
        <taxon>Paramuricea</taxon>
    </lineage>
</organism>
<gene>
    <name evidence="3" type="ORF">PACLA_8A077194</name>
</gene>
<evidence type="ECO:0000256" key="1">
    <source>
        <dbReference type="SAM" id="MobiDB-lite"/>
    </source>
</evidence>
<keyword evidence="2" id="KW-0812">Transmembrane</keyword>
<dbReference type="SUPFAM" id="SSF48726">
    <property type="entry name" value="Immunoglobulin"/>
    <property type="match status" value="1"/>
</dbReference>
<protein>
    <submittedName>
        <fullName evidence="3">Receptor-type tyrosine- phosphatase delta</fullName>
    </submittedName>
</protein>
<feature type="compositionally biased region" description="Basic and acidic residues" evidence="1">
    <location>
        <begin position="484"/>
        <end position="493"/>
    </location>
</feature>
<dbReference type="InterPro" id="IPR003961">
    <property type="entry name" value="FN3_dom"/>
</dbReference>
<dbReference type="AlphaFoldDB" id="A0A6S7LFH5"/>
<dbReference type="PROSITE" id="PS50835">
    <property type="entry name" value="IG_LIKE"/>
    <property type="match status" value="1"/>
</dbReference>
<dbReference type="InterPro" id="IPR050713">
    <property type="entry name" value="RTP_Phos/Ushers"/>
</dbReference>
<keyword evidence="4" id="KW-1185">Reference proteome</keyword>
<dbReference type="Gene3D" id="2.60.40.10">
    <property type="entry name" value="Immunoglobulins"/>
    <property type="match status" value="3"/>
</dbReference>
<name>A0A6S7LFH5_PARCT</name>
<dbReference type="PROSITE" id="PS50853">
    <property type="entry name" value="FN3"/>
    <property type="match status" value="2"/>
</dbReference>
<dbReference type="InterPro" id="IPR007110">
    <property type="entry name" value="Ig-like_dom"/>
</dbReference>
<dbReference type="EMBL" id="CACRXK020021672">
    <property type="protein sequence ID" value="CAB4036072.1"/>
    <property type="molecule type" value="Genomic_DNA"/>
</dbReference>
<dbReference type="PANTHER" id="PTHR46957">
    <property type="entry name" value="CYTOKINE RECEPTOR"/>
    <property type="match status" value="1"/>
</dbReference>
<proteinExistence type="predicted"/>
<feature type="transmembrane region" description="Helical" evidence="2">
    <location>
        <begin position="452"/>
        <end position="472"/>
    </location>
</feature>
<keyword evidence="3" id="KW-0675">Receptor</keyword>
<evidence type="ECO:0000256" key="2">
    <source>
        <dbReference type="SAM" id="Phobius"/>
    </source>
</evidence>
<dbReference type="Pfam" id="PF07679">
    <property type="entry name" value="I-set"/>
    <property type="match status" value="1"/>
</dbReference>
<dbReference type="SMART" id="SM00060">
    <property type="entry name" value="FN3"/>
    <property type="match status" value="2"/>
</dbReference>
<dbReference type="Pfam" id="PF00041">
    <property type="entry name" value="fn3"/>
    <property type="match status" value="2"/>
</dbReference>
<feature type="region of interest" description="Disordered" evidence="1">
    <location>
        <begin position="285"/>
        <end position="308"/>
    </location>
</feature>
<dbReference type="InterPro" id="IPR013098">
    <property type="entry name" value="Ig_I-set"/>
</dbReference>
<comment type="caution">
    <text evidence="3">The sequence shown here is derived from an EMBL/GenBank/DDBJ whole genome shotgun (WGS) entry which is preliminary data.</text>
</comment>
<dbReference type="OrthoDB" id="5982258at2759"/>
<dbReference type="InterPro" id="IPR036116">
    <property type="entry name" value="FN3_sf"/>
</dbReference>
<keyword evidence="2" id="KW-1133">Transmembrane helix</keyword>